<proteinExistence type="predicted"/>
<dbReference type="AlphaFoldDB" id="A0A0H5RCA2"/>
<name>A0A0H5RCA2_9EUKA</name>
<evidence type="ECO:0008006" key="2">
    <source>
        <dbReference type="Google" id="ProtNLM"/>
    </source>
</evidence>
<protein>
    <recommendedName>
        <fullName evidence="2">Sfi1 spindle body domain-containing protein</fullName>
    </recommendedName>
</protein>
<accession>A0A0H5RCA2</accession>
<organism evidence="1">
    <name type="scientific">Spongospora subterranea</name>
    <dbReference type="NCBI Taxonomy" id="70186"/>
    <lineage>
        <taxon>Eukaryota</taxon>
        <taxon>Sar</taxon>
        <taxon>Rhizaria</taxon>
        <taxon>Endomyxa</taxon>
        <taxon>Phytomyxea</taxon>
        <taxon>Plasmodiophorida</taxon>
        <taxon>Plasmodiophoridae</taxon>
        <taxon>Spongospora</taxon>
    </lineage>
</organism>
<reference evidence="1" key="1">
    <citation type="submission" date="2015-04" db="EMBL/GenBank/DDBJ databases">
        <title>The genome sequence of the plant pathogenic Rhizarian Plasmodiophora brassicae reveals insights in its biotrophic life cycle and the origin of chitin synthesis.</title>
        <authorList>
            <person name="Schwelm A."/>
            <person name="Fogelqvist J."/>
            <person name="Knaust A."/>
            <person name="Julke S."/>
            <person name="Lilja T."/>
            <person name="Dhandapani V."/>
            <person name="Bonilla-Rosso G."/>
            <person name="Karlsson M."/>
            <person name="Shevchenko A."/>
            <person name="Choi S.R."/>
            <person name="Kim H.G."/>
            <person name="Park J.Y."/>
            <person name="Lim Y.P."/>
            <person name="Ludwig-Muller J."/>
            <person name="Dixelius C."/>
        </authorList>
    </citation>
    <scope>NUCLEOTIDE SEQUENCE</scope>
    <source>
        <tissue evidence="1">Potato root galls</tissue>
    </source>
</reference>
<dbReference type="EMBL" id="HACM01011226">
    <property type="protein sequence ID" value="CRZ11668.1"/>
    <property type="molecule type" value="Transcribed_RNA"/>
</dbReference>
<evidence type="ECO:0000313" key="1">
    <source>
        <dbReference type="EMBL" id="CRZ11668.1"/>
    </source>
</evidence>
<sequence length="1013" mass="124041">MDGVDKSFNARLSAASGFRQWHLRYQCLFVWRHQYHCRRQIRSQFQSWASRSRFILKSYRRRVHDSFNRWKLQYYVVKILRRLTPCLLHRLFAIWRIRSLCELHCLRTRMMNWKVTLTIQISLHRADYHCRSRRIRTGMTAFLVLQISRRQQFASIGQIRNRSLLLRSLSQISRVVKMIHVQLSLRNANCVRRYWFAWIHIRRLMSRKADRFRHRHRSARSLKSWISAHLLHQRVSVFVLDAQNRSKTRLIGLWKIQFRRRVRSRRRHMVNWHRLNRQIRFSQDFYNKCLLQSGLHGLRLAYKLVLYVRSRSITSAMIVWQKSFQYQDRLYRASLRHRRILLWKSIKGWADAWDKCMKDRLIARAVDGWRTRRAKHSALLRWRPFAVRRLNIRGKSDTIRNRRTRFWFSRWNSALSQTKEEHLVGKNTFHKHSALTLSYQDENCSLNQDVNPKLAEQRNSPKVLQERHQNLNLKIVQNSEHKPQIRQEICGGTSQDVSESQKRLPLMRHGNSETIPQECNSSLKDSKPISVVAPIAIDSKDADRVLMIDSPIIEDADEVHDAVMALAHLHHRICQQRKALSVWRIIISRSRSLFRFKSAKNASIIRTTLRIWRRTMKRLKLICQYRIHSLFRARERHFHEWKGLLKQHMTYRQLSRRRCLLWRFRYWRRRLISVQIWKRNLFFRWRQVCQRSVDLNKFRDQSRVKLYLTIIRRWRFIHHIRRNLLLSSYRQMTSLYASLCRMYALSKEYRDDRIRVIMERIWKKWTSTMRISKKALWIREWHRIVHNRREFHAVLRLDLQAKLDARLTSTMAFAVWKKARQWRKNTLTIQQGRRYQLVFLAFQAMKSLWNAIRTCKKRQTSSCFRVWKWHYLIRLLVSNWAKLALHEAMVCWQNYTKMMESTMKRTETLKRALAHWYTLPLVYAQDRHQTKIRFDRVQKELLLRRRQDRYACIFNDLRQYNQVFHRWRQSQEQARILRICKEGIIIKRRVLTTWWKKYIDHGIQRNISRLQEN</sequence>